<keyword evidence="3" id="KW-0804">Transcription</keyword>
<keyword evidence="1" id="KW-0805">Transcription regulation</keyword>
<name>A0ABY6A7X7_9GAMM</name>
<sequence>MGPLNCTANSLHILLRLLASKGIKNQQLPPMDLPADALFNSRSRIAVSQILRLLDWAQEQLPQENLALDYGLALALHQKAPFDTLAQACMQLREDNLLTQLFTLQQHNDGETCHIELHWRVHTALGGQPPAQALDVLVAWLHATCLPFISTAQHEIQLHLPQSIEQPQRYAAYAPLSIYGDAPYLAIQLPCRLLHSAADPRQQPQLEREQPPHPSLLITSKAANLLRSELPEPPSLEQLSRALGLSERTCKRRLQDCGTHYQKLLSELRLIQARDWLQRRVYNVTQLSAELGYSSVANFSKAFKKWCGSSPSQMYQVQKDSSANSVPQVNKQLSEVDA</sequence>
<evidence type="ECO:0000256" key="1">
    <source>
        <dbReference type="ARBA" id="ARBA00023015"/>
    </source>
</evidence>
<feature type="region of interest" description="Disordered" evidence="4">
    <location>
        <begin position="319"/>
        <end position="338"/>
    </location>
</feature>
<protein>
    <submittedName>
        <fullName evidence="6">Helix-turn-helix transcriptional regulator</fullName>
    </submittedName>
</protein>
<evidence type="ECO:0000256" key="4">
    <source>
        <dbReference type="SAM" id="MobiDB-lite"/>
    </source>
</evidence>
<reference evidence="7" key="1">
    <citation type="submission" date="2020-06" db="EMBL/GenBank/DDBJ databases">
        <title>Thalassolituus marinus alknpb1M-1, a hydrocarbon-degrading bacterium isolated from the deep-sea overlying water using an in-situ strategy from the South China Sea basin.</title>
        <authorList>
            <person name="Dong C."/>
            <person name="Chen Y."/>
            <person name="Shao Z."/>
        </authorList>
    </citation>
    <scope>NUCLEOTIDE SEQUENCE [LARGE SCALE GENOMIC DNA]</scope>
    <source>
        <strain evidence="7">alknpb1M-1</strain>
    </source>
</reference>
<organism evidence="6 7">
    <name type="scientific">Thalassolituus hydrocarboniclasticus</name>
    <dbReference type="NCBI Taxonomy" id="2742796"/>
    <lineage>
        <taxon>Bacteria</taxon>
        <taxon>Pseudomonadati</taxon>
        <taxon>Pseudomonadota</taxon>
        <taxon>Gammaproteobacteria</taxon>
        <taxon>Oceanospirillales</taxon>
        <taxon>Oceanospirillaceae</taxon>
        <taxon>Thalassolituus</taxon>
    </lineage>
</organism>
<dbReference type="RefSeq" id="WP_260998685.1">
    <property type="nucleotide sequence ID" value="NZ_CP054475.1"/>
</dbReference>
<dbReference type="SUPFAM" id="SSF46689">
    <property type="entry name" value="Homeodomain-like"/>
    <property type="match status" value="1"/>
</dbReference>
<dbReference type="InterPro" id="IPR018060">
    <property type="entry name" value="HTH_AraC"/>
</dbReference>
<evidence type="ECO:0000259" key="5">
    <source>
        <dbReference type="PROSITE" id="PS01124"/>
    </source>
</evidence>
<proteinExistence type="predicted"/>
<dbReference type="PANTHER" id="PTHR47894:SF1">
    <property type="entry name" value="HTH-TYPE TRANSCRIPTIONAL REGULATOR VQSM"/>
    <property type="match status" value="1"/>
</dbReference>
<dbReference type="PANTHER" id="PTHR47894">
    <property type="entry name" value="HTH-TYPE TRANSCRIPTIONAL REGULATOR GADX"/>
    <property type="match status" value="1"/>
</dbReference>
<dbReference type="Proteomes" id="UP001065322">
    <property type="component" value="Chromosome"/>
</dbReference>
<dbReference type="PROSITE" id="PS00041">
    <property type="entry name" value="HTH_ARAC_FAMILY_1"/>
    <property type="match status" value="1"/>
</dbReference>
<keyword evidence="7" id="KW-1185">Reference proteome</keyword>
<keyword evidence="2" id="KW-0238">DNA-binding</keyword>
<dbReference type="SMART" id="SM00342">
    <property type="entry name" value="HTH_ARAC"/>
    <property type="match status" value="1"/>
</dbReference>
<dbReference type="InterPro" id="IPR009057">
    <property type="entry name" value="Homeodomain-like_sf"/>
</dbReference>
<evidence type="ECO:0000313" key="7">
    <source>
        <dbReference type="Proteomes" id="UP001065322"/>
    </source>
</evidence>
<dbReference type="Gene3D" id="1.10.10.60">
    <property type="entry name" value="Homeodomain-like"/>
    <property type="match status" value="1"/>
</dbReference>
<dbReference type="InterPro" id="IPR018062">
    <property type="entry name" value="HTH_AraC-typ_CS"/>
</dbReference>
<evidence type="ECO:0000256" key="3">
    <source>
        <dbReference type="ARBA" id="ARBA00023163"/>
    </source>
</evidence>
<evidence type="ECO:0000256" key="2">
    <source>
        <dbReference type="ARBA" id="ARBA00023125"/>
    </source>
</evidence>
<evidence type="ECO:0000313" key="6">
    <source>
        <dbReference type="EMBL" id="UXD86742.1"/>
    </source>
</evidence>
<accession>A0ABY6A7X7</accession>
<dbReference type="EMBL" id="CP054475">
    <property type="protein sequence ID" value="UXD86742.1"/>
    <property type="molecule type" value="Genomic_DNA"/>
</dbReference>
<dbReference type="Pfam" id="PF12833">
    <property type="entry name" value="HTH_18"/>
    <property type="match status" value="1"/>
</dbReference>
<feature type="domain" description="HTH araC/xylS-type" evidence="5">
    <location>
        <begin position="220"/>
        <end position="317"/>
    </location>
</feature>
<gene>
    <name evidence="6" type="ORF">HUF19_04470</name>
</gene>
<dbReference type="PROSITE" id="PS01124">
    <property type="entry name" value="HTH_ARAC_FAMILY_2"/>
    <property type="match status" value="1"/>
</dbReference>